<name>A0AAV8WJ02_9CUCU</name>
<gene>
    <name evidence="2" type="ORF">NQ314_021473</name>
</gene>
<reference evidence="2" key="1">
    <citation type="journal article" date="2023" name="Insect Mol. Biol.">
        <title>Genome sequencing provides insights into the evolution of gene families encoding plant cell wall-degrading enzymes in longhorned beetles.</title>
        <authorList>
            <person name="Shin N.R."/>
            <person name="Okamura Y."/>
            <person name="Kirsch R."/>
            <person name="Pauchet Y."/>
        </authorList>
    </citation>
    <scope>NUCLEOTIDE SEQUENCE</scope>
    <source>
        <strain evidence="2">RBIC_L_NR</strain>
    </source>
</reference>
<evidence type="ECO:0000313" key="2">
    <source>
        <dbReference type="EMBL" id="KAJ8926180.1"/>
    </source>
</evidence>
<dbReference type="Gene3D" id="3.30.60.190">
    <property type="match status" value="1"/>
</dbReference>
<comment type="caution">
    <text evidence="2">The sequence shown here is derived from an EMBL/GenBank/DDBJ whole genome shotgun (WGS) entry which is preliminary data.</text>
</comment>
<dbReference type="Proteomes" id="UP001162156">
    <property type="component" value="Unassembled WGS sequence"/>
</dbReference>
<feature type="domain" description="PiggyBac transposable element-derived protein 4 C-terminal zinc-finger" evidence="1">
    <location>
        <begin position="26"/>
        <end position="74"/>
    </location>
</feature>
<dbReference type="InterPro" id="IPR032718">
    <property type="entry name" value="PGBD4_Znf_C"/>
</dbReference>
<evidence type="ECO:0000259" key="1">
    <source>
        <dbReference type="Pfam" id="PF13842"/>
    </source>
</evidence>
<evidence type="ECO:0000313" key="3">
    <source>
        <dbReference type="Proteomes" id="UP001162156"/>
    </source>
</evidence>
<organism evidence="2 3">
    <name type="scientific">Rhamnusium bicolor</name>
    <dbReference type="NCBI Taxonomy" id="1586634"/>
    <lineage>
        <taxon>Eukaryota</taxon>
        <taxon>Metazoa</taxon>
        <taxon>Ecdysozoa</taxon>
        <taxon>Arthropoda</taxon>
        <taxon>Hexapoda</taxon>
        <taxon>Insecta</taxon>
        <taxon>Pterygota</taxon>
        <taxon>Neoptera</taxon>
        <taxon>Endopterygota</taxon>
        <taxon>Coleoptera</taxon>
        <taxon>Polyphaga</taxon>
        <taxon>Cucujiformia</taxon>
        <taxon>Chrysomeloidea</taxon>
        <taxon>Cerambycidae</taxon>
        <taxon>Lepturinae</taxon>
        <taxon>Rhagiini</taxon>
        <taxon>Rhamnusium</taxon>
    </lineage>
</organism>
<dbReference type="AlphaFoldDB" id="A0AAV8WJ02"/>
<sequence>MGRPSIVLPPSRLSGRHFPEYIPATEKKVNPTRQCGVCSRMRDAWGKKIRQESRYWCPQCEVALCVTPCFRIYHTVTNI</sequence>
<protein>
    <recommendedName>
        <fullName evidence="1">PiggyBac transposable element-derived protein 4 C-terminal zinc-finger domain-containing protein</fullName>
    </recommendedName>
</protein>
<accession>A0AAV8WJ02</accession>
<dbReference type="EMBL" id="JANEYF010005996">
    <property type="protein sequence ID" value="KAJ8926180.1"/>
    <property type="molecule type" value="Genomic_DNA"/>
</dbReference>
<dbReference type="Pfam" id="PF13842">
    <property type="entry name" value="zf-Tnp_2"/>
    <property type="match status" value="1"/>
</dbReference>
<proteinExistence type="predicted"/>
<keyword evidence="3" id="KW-1185">Reference proteome</keyword>